<gene>
    <name evidence="2" type="ORF">CQW29_01950</name>
</gene>
<dbReference type="Pfam" id="PF13480">
    <property type="entry name" value="Acetyltransf_6"/>
    <property type="match status" value="1"/>
</dbReference>
<evidence type="ECO:0000313" key="2">
    <source>
        <dbReference type="EMBL" id="PRD17570.1"/>
    </source>
</evidence>
<dbReference type="AlphaFoldDB" id="A0A2S9IIG5"/>
<proteinExistence type="predicted"/>
<evidence type="ECO:0000259" key="1">
    <source>
        <dbReference type="Pfam" id="PF13480"/>
    </source>
</evidence>
<protein>
    <submittedName>
        <fullName evidence="2">GNAT family N-acetyltransferase</fullName>
    </submittedName>
</protein>
<reference evidence="2 3" key="1">
    <citation type="submission" date="2017-10" db="EMBL/GenBank/DDBJ databases">
        <title>Draft genome of two endophytic bacteria isolated from 'guarana' Paullinia cupana (Mart.) Ducke.</title>
        <authorList>
            <person name="Siqueira K.A."/>
            <person name="Liotti R.G."/>
            <person name="Mendes T.A."/>
            <person name="Soares M.A."/>
        </authorList>
    </citation>
    <scope>NUCLEOTIDE SEQUENCE [LARGE SCALE GENOMIC DNA]</scope>
    <source>
        <strain evidence="2 3">342</strain>
    </source>
</reference>
<dbReference type="Proteomes" id="UP000239181">
    <property type="component" value="Unassembled WGS sequence"/>
</dbReference>
<dbReference type="OrthoDB" id="3034222at2"/>
<sequence length="356" mass="41328">MMKDGYVNQLEPAGLISAFALHPPEGFNVRIAENGLPIFTTRFDLLTTVEPALRQRLARWPGFPGWRKWLTLDTCFIGATTSEYACLPRQQEPAALLRWIENHCGNKHSLTIIKDLPIASPLLSAADNDYSRRLIAAAEAQGYICVEGQALAVVPINFTSTDEFLARMSRSRRRNLRRKLRSRDELRIEVIHCGEERLEDPRWRAQLYQFYLSVWQQSDVHFDLLSAEFFDHLLLDRHSAGKLFCYWYEDRLVGFNLCYQFQGRLVDKYIGFDYSLALKFNLYFVSWFVNLEYAIEQGLQEYVAGWTDPEVKASLGASFTFTRHLVRVRNPLLRGAVRYFRHYLEGDKKWSDPPPG</sequence>
<accession>A0A2S9IIG5</accession>
<organism evidence="2 3">
    <name type="scientific">Pantoea coffeiphila</name>
    <dbReference type="NCBI Taxonomy" id="1465635"/>
    <lineage>
        <taxon>Bacteria</taxon>
        <taxon>Pseudomonadati</taxon>
        <taxon>Pseudomonadota</taxon>
        <taxon>Gammaproteobacteria</taxon>
        <taxon>Enterobacterales</taxon>
        <taxon>Erwiniaceae</taxon>
        <taxon>Pantoea</taxon>
    </lineage>
</organism>
<dbReference type="InterPro" id="IPR038740">
    <property type="entry name" value="BioF2-like_GNAT_dom"/>
</dbReference>
<dbReference type="GO" id="GO:0016740">
    <property type="term" value="F:transferase activity"/>
    <property type="evidence" value="ECO:0007669"/>
    <property type="project" value="UniProtKB-KW"/>
</dbReference>
<name>A0A2S9IIG5_9GAMM</name>
<comment type="caution">
    <text evidence="2">The sequence shown here is derived from an EMBL/GenBank/DDBJ whole genome shotgun (WGS) entry which is preliminary data.</text>
</comment>
<dbReference type="InterPro" id="IPR016181">
    <property type="entry name" value="Acyl_CoA_acyltransferase"/>
</dbReference>
<feature type="domain" description="BioF2-like acetyltransferase" evidence="1">
    <location>
        <begin position="170"/>
        <end position="308"/>
    </location>
</feature>
<dbReference type="SUPFAM" id="SSF55729">
    <property type="entry name" value="Acyl-CoA N-acyltransferases (Nat)"/>
    <property type="match status" value="1"/>
</dbReference>
<keyword evidence="2" id="KW-0808">Transferase</keyword>
<dbReference type="Gene3D" id="3.40.630.30">
    <property type="match status" value="1"/>
</dbReference>
<evidence type="ECO:0000313" key="3">
    <source>
        <dbReference type="Proteomes" id="UP000239181"/>
    </source>
</evidence>
<keyword evidence="3" id="KW-1185">Reference proteome</keyword>
<dbReference type="EMBL" id="PDET01000001">
    <property type="protein sequence ID" value="PRD17570.1"/>
    <property type="molecule type" value="Genomic_DNA"/>
</dbReference>